<gene>
    <name evidence="1" type="ORF">FIBSPDRAFT_461028</name>
</gene>
<proteinExistence type="predicted"/>
<name>A0A166LUA6_9AGAM</name>
<protein>
    <submittedName>
        <fullName evidence="1">Uncharacterized protein</fullName>
    </submittedName>
</protein>
<dbReference type="Proteomes" id="UP000076532">
    <property type="component" value="Unassembled WGS sequence"/>
</dbReference>
<reference evidence="1 2" key="1">
    <citation type="journal article" date="2016" name="Mol. Biol. Evol.">
        <title>Comparative Genomics of Early-Diverging Mushroom-Forming Fungi Provides Insights into the Origins of Lignocellulose Decay Capabilities.</title>
        <authorList>
            <person name="Nagy L.G."/>
            <person name="Riley R."/>
            <person name="Tritt A."/>
            <person name="Adam C."/>
            <person name="Daum C."/>
            <person name="Floudas D."/>
            <person name="Sun H."/>
            <person name="Yadav J.S."/>
            <person name="Pangilinan J."/>
            <person name="Larsson K.H."/>
            <person name="Matsuura K."/>
            <person name="Barry K."/>
            <person name="Labutti K."/>
            <person name="Kuo R."/>
            <person name="Ohm R.A."/>
            <person name="Bhattacharya S.S."/>
            <person name="Shirouzu T."/>
            <person name="Yoshinaga Y."/>
            <person name="Martin F.M."/>
            <person name="Grigoriev I.V."/>
            <person name="Hibbett D.S."/>
        </authorList>
    </citation>
    <scope>NUCLEOTIDE SEQUENCE [LARGE SCALE GENOMIC DNA]</scope>
    <source>
        <strain evidence="1 2">CBS 109695</strain>
    </source>
</reference>
<dbReference type="AlphaFoldDB" id="A0A166LUA6"/>
<accession>A0A166LUA6</accession>
<evidence type="ECO:0000313" key="2">
    <source>
        <dbReference type="Proteomes" id="UP000076532"/>
    </source>
</evidence>
<evidence type="ECO:0000313" key="1">
    <source>
        <dbReference type="EMBL" id="KZP23324.1"/>
    </source>
</evidence>
<organism evidence="1 2">
    <name type="scientific">Athelia psychrophila</name>
    <dbReference type="NCBI Taxonomy" id="1759441"/>
    <lineage>
        <taxon>Eukaryota</taxon>
        <taxon>Fungi</taxon>
        <taxon>Dikarya</taxon>
        <taxon>Basidiomycota</taxon>
        <taxon>Agaricomycotina</taxon>
        <taxon>Agaricomycetes</taxon>
        <taxon>Agaricomycetidae</taxon>
        <taxon>Atheliales</taxon>
        <taxon>Atheliaceae</taxon>
        <taxon>Athelia</taxon>
    </lineage>
</organism>
<sequence>MLRYLHIRPPWHPGILLVSQLVQGFVVAHHLQCEPSNVVLLKFLVHVRKVDLHGNLGRLKELRPTNVRKLEDMWGLNGAAIE</sequence>
<dbReference type="EMBL" id="KV417533">
    <property type="protein sequence ID" value="KZP23324.1"/>
    <property type="molecule type" value="Genomic_DNA"/>
</dbReference>
<keyword evidence="2" id="KW-1185">Reference proteome</keyword>